<evidence type="ECO:0008006" key="8">
    <source>
        <dbReference type="Google" id="ProtNLM"/>
    </source>
</evidence>
<gene>
    <name evidence="6" type="ORF">AAFF_G00211660</name>
</gene>
<accession>A0AAD7SWU3</accession>
<dbReference type="EMBL" id="JAINUG010000028">
    <property type="protein sequence ID" value="KAJ8410125.1"/>
    <property type="molecule type" value="Genomic_DNA"/>
</dbReference>
<evidence type="ECO:0000256" key="1">
    <source>
        <dbReference type="ARBA" id="ARBA00004613"/>
    </source>
</evidence>
<protein>
    <recommendedName>
        <fullName evidence="8">Apolipoprotein D</fullName>
    </recommendedName>
</protein>
<keyword evidence="2" id="KW-0964">Secreted</keyword>
<evidence type="ECO:0000256" key="3">
    <source>
        <dbReference type="ARBA" id="ARBA00022729"/>
    </source>
</evidence>
<dbReference type="GO" id="GO:0005576">
    <property type="term" value="C:extracellular region"/>
    <property type="evidence" value="ECO:0007669"/>
    <property type="project" value="UniProtKB-SubCell"/>
</dbReference>
<sequence>MYLLSAAAVLSLLSVSTAIAQQCEDLIQPLVLDNVSPLLGKWIFLVGSSDYQRYAAMLKMLNSSWMDIVMSSHNDTVVINQATM</sequence>
<keyword evidence="7" id="KW-1185">Reference proteome</keyword>
<dbReference type="AlphaFoldDB" id="A0AAD7SWU3"/>
<dbReference type="Gene3D" id="2.40.128.20">
    <property type="match status" value="1"/>
</dbReference>
<keyword evidence="4" id="KW-0325">Glycoprotein</keyword>
<organism evidence="6 7">
    <name type="scientific">Aldrovandia affinis</name>
    <dbReference type="NCBI Taxonomy" id="143900"/>
    <lineage>
        <taxon>Eukaryota</taxon>
        <taxon>Metazoa</taxon>
        <taxon>Chordata</taxon>
        <taxon>Craniata</taxon>
        <taxon>Vertebrata</taxon>
        <taxon>Euteleostomi</taxon>
        <taxon>Actinopterygii</taxon>
        <taxon>Neopterygii</taxon>
        <taxon>Teleostei</taxon>
        <taxon>Notacanthiformes</taxon>
        <taxon>Halosauridae</taxon>
        <taxon>Aldrovandia</taxon>
    </lineage>
</organism>
<proteinExistence type="predicted"/>
<name>A0AAD7SWU3_9TELE</name>
<feature type="chain" id="PRO_5042211582" description="Apolipoprotein D" evidence="5">
    <location>
        <begin position="21"/>
        <end position="84"/>
    </location>
</feature>
<evidence type="ECO:0000313" key="6">
    <source>
        <dbReference type="EMBL" id="KAJ8410125.1"/>
    </source>
</evidence>
<comment type="caution">
    <text evidence="6">The sequence shown here is derived from an EMBL/GenBank/DDBJ whole genome shotgun (WGS) entry which is preliminary data.</text>
</comment>
<dbReference type="PANTHER" id="PTHR11967:SF2">
    <property type="entry name" value="ALPHA-1-ACID GLYCOPROTEIN 1"/>
    <property type="match status" value="1"/>
</dbReference>
<keyword evidence="3 5" id="KW-0732">Signal</keyword>
<dbReference type="InterPro" id="IPR012674">
    <property type="entry name" value="Calycin"/>
</dbReference>
<comment type="subcellular location">
    <subcellularLocation>
        <location evidence="1">Secreted</location>
    </subcellularLocation>
</comment>
<evidence type="ECO:0000256" key="4">
    <source>
        <dbReference type="ARBA" id="ARBA00023180"/>
    </source>
</evidence>
<evidence type="ECO:0000313" key="7">
    <source>
        <dbReference type="Proteomes" id="UP001221898"/>
    </source>
</evidence>
<dbReference type="PANTHER" id="PTHR11967">
    <property type="entry name" value="ALPHA-1-ACID GLYCOPROTEIN"/>
    <property type="match status" value="1"/>
</dbReference>
<evidence type="ECO:0000256" key="5">
    <source>
        <dbReference type="SAM" id="SignalP"/>
    </source>
</evidence>
<feature type="signal peptide" evidence="5">
    <location>
        <begin position="1"/>
        <end position="20"/>
    </location>
</feature>
<evidence type="ECO:0000256" key="2">
    <source>
        <dbReference type="ARBA" id="ARBA00022525"/>
    </source>
</evidence>
<dbReference type="Proteomes" id="UP001221898">
    <property type="component" value="Unassembled WGS sequence"/>
</dbReference>
<reference evidence="6" key="1">
    <citation type="journal article" date="2023" name="Science">
        <title>Genome structures resolve the early diversification of teleost fishes.</title>
        <authorList>
            <person name="Parey E."/>
            <person name="Louis A."/>
            <person name="Montfort J."/>
            <person name="Bouchez O."/>
            <person name="Roques C."/>
            <person name="Iampietro C."/>
            <person name="Lluch J."/>
            <person name="Castinel A."/>
            <person name="Donnadieu C."/>
            <person name="Desvignes T."/>
            <person name="Floi Bucao C."/>
            <person name="Jouanno E."/>
            <person name="Wen M."/>
            <person name="Mejri S."/>
            <person name="Dirks R."/>
            <person name="Jansen H."/>
            <person name="Henkel C."/>
            <person name="Chen W.J."/>
            <person name="Zahm M."/>
            <person name="Cabau C."/>
            <person name="Klopp C."/>
            <person name="Thompson A.W."/>
            <person name="Robinson-Rechavi M."/>
            <person name="Braasch I."/>
            <person name="Lecointre G."/>
            <person name="Bobe J."/>
            <person name="Postlethwait J.H."/>
            <person name="Berthelot C."/>
            <person name="Roest Crollius H."/>
            <person name="Guiguen Y."/>
        </authorList>
    </citation>
    <scope>NUCLEOTIDE SEQUENCE</scope>
    <source>
        <strain evidence="6">NC1722</strain>
    </source>
</reference>